<feature type="compositionally biased region" description="Polar residues" evidence="10">
    <location>
        <begin position="102"/>
        <end position="112"/>
    </location>
</feature>
<reference evidence="12 13" key="1">
    <citation type="journal article" date="2013" name="Genome Announc.">
        <title>Genome Sequence of the Pyrene- and Fluoranthene-Degrading Bacterium Cycloclasticus sp. Strain PY97M.</title>
        <authorList>
            <person name="Cui Z."/>
            <person name="Xu G."/>
            <person name="Li Q."/>
            <person name="Gao W."/>
            <person name="Zheng L."/>
        </authorList>
    </citation>
    <scope>NUCLEOTIDE SEQUENCE [LARGE SCALE GENOMIC DNA]</scope>
    <source>
        <strain evidence="12 13">PY97M</strain>
    </source>
</reference>
<evidence type="ECO:0000256" key="8">
    <source>
        <dbReference type="ARBA" id="ARBA00023136"/>
    </source>
</evidence>
<keyword evidence="5 9" id="KW-0653">Protein transport</keyword>
<evidence type="ECO:0000256" key="11">
    <source>
        <dbReference type="SAM" id="Phobius"/>
    </source>
</evidence>
<feature type="transmembrane region" description="Helical" evidence="11">
    <location>
        <begin position="6"/>
        <end position="22"/>
    </location>
</feature>
<dbReference type="AlphaFoldDB" id="A0AB33Z4M3"/>
<dbReference type="InterPro" id="IPR018448">
    <property type="entry name" value="TatB"/>
</dbReference>
<evidence type="ECO:0000256" key="2">
    <source>
        <dbReference type="ARBA" id="ARBA00022448"/>
    </source>
</evidence>
<dbReference type="PANTHER" id="PTHR33162">
    <property type="entry name" value="SEC-INDEPENDENT PROTEIN TRANSLOCASE PROTEIN TATA, CHLOROPLASTIC"/>
    <property type="match status" value="1"/>
</dbReference>
<dbReference type="NCBIfam" id="TIGR01410">
    <property type="entry name" value="tatB"/>
    <property type="match status" value="1"/>
</dbReference>
<protein>
    <recommendedName>
        <fullName evidence="9">Sec-independent protein translocase protein TatB</fullName>
    </recommendedName>
</protein>
<evidence type="ECO:0000313" key="13">
    <source>
        <dbReference type="Proteomes" id="UP000015462"/>
    </source>
</evidence>
<comment type="subcellular location">
    <subcellularLocation>
        <location evidence="9">Cell membrane</location>
        <topology evidence="9">Single-pass membrane protein</topology>
    </subcellularLocation>
    <subcellularLocation>
        <location evidence="1">Membrane</location>
        <topology evidence="1">Single-pass membrane protein</topology>
    </subcellularLocation>
</comment>
<keyword evidence="8 9" id="KW-0472">Membrane</keyword>
<dbReference type="Pfam" id="PF02416">
    <property type="entry name" value="TatA_B_E"/>
    <property type="match status" value="1"/>
</dbReference>
<dbReference type="InterPro" id="IPR003369">
    <property type="entry name" value="TatA/B/E"/>
</dbReference>
<evidence type="ECO:0000256" key="5">
    <source>
        <dbReference type="ARBA" id="ARBA00022927"/>
    </source>
</evidence>
<dbReference type="GO" id="GO:0008320">
    <property type="term" value="F:protein transmembrane transporter activity"/>
    <property type="evidence" value="ECO:0007669"/>
    <property type="project" value="UniProtKB-UniRule"/>
</dbReference>
<dbReference type="RefSeq" id="WP_015005412.1">
    <property type="nucleotide sequence ID" value="NZ_JARGOU010000002.1"/>
</dbReference>
<dbReference type="PANTHER" id="PTHR33162:SF1">
    <property type="entry name" value="SEC-INDEPENDENT PROTEIN TRANSLOCASE PROTEIN TATA, CHLOROPLASTIC"/>
    <property type="match status" value="1"/>
</dbReference>
<dbReference type="GO" id="GO:0033281">
    <property type="term" value="C:TAT protein transport complex"/>
    <property type="evidence" value="ECO:0007669"/>
    <property type="project" value="UniProtKB-UniRule"/>
</dbReference>
<evidence type="ECO:0000256" key="7">
    <source>
        <dbReference type="ARBA" id="ARBA00023010"/>
    </source>
</evidence>
<evidence type="ECO:0000256" key="3">
    <source>
        <dbReference type="ARBA" id="ARBA00022475"/>
    </source>
</evidence>
<comment type="caution">
    <text evidence="12">The sequence shown here is derived from an EMBL/GenBank/DDBJ whole genome shotgun (WGS) entry which is preliminary data.</text>
</comment>
<feature type="region of interest" description="Disordered" evidence="10">
    <location>
        <begin position="83"/>
        <end position="112"/>
    </location>
</feature>
<evidence type="ECO:0000313" key="12">
    <source>
        <dbReference type="EMBL" id="EPD14215.1"/>
    </source>
</evidence>
<dbReference type="Proteomes" id="UP000015462">
    <property type="component" value="Unassembled WGS sequence"/>
</dbReference>
<evidence type="ECO:0000256" key="6">
    <source>
        <dbReference type="ARBA" id="ARBA00022989"/>
    </source>
</evidence>
<gene>
    <name evidence="9" type="primary">tatB</name>
    <name evidence="12" type="ORF">L196_01920</name>
</gene>
<evidence type="ECO:0000256" key="4">
    <source>
        <dbReference type="ARBA" id="ARBA00022692"/>
    </source>
</evidence>
<dbReference type="EMBL" id="ASHL01000001">
    <property type="protein sequence ID" value="EPD14215.1"/>
    <property type="molecule type" value="Genomic_DNA"/>
</dbReference>
<dbReference type="Gene3D" id="1.20.5.3310">
    <property type="match status" value="1"/>
</dbReference>
<keyword evidence="13" id="KW-1185">Reference proteome</keyword>
<name>A0AB33Z4M3_9GAMM</name>
<keyword evidence="7 9" id="KW-0811">Translocation</keyword>
<proteinExistence type="inferred from homology"/>
<keyword evidence="3 9" id="KW-1003">Cell membrane</keyword>
<evidence type="ECO:0000256" key="1">
    <source>
        <dbReference type="ARBA" id="ARBA00004167"/>
    </source>
</evidence>
<organism evidence="12 13">
    <name type="scientific">Cycloclasticus pugetii</name>
    <dbReference type="NCBI Taxonomy" id="34068"/>
    <lineage>
        <taxon>Bacteria</taxon>
        <taxon>Pseudomonadati</taxon>
        <taxon>Pseudomonadota</taxon>
        <taxon>Gammaproteobacteria</taxon>
        <taxon>Thiotrichales</taxon>
        <taxon>Piscirickettsiaceae</taxon>
        <taxon>Cycloclasticus</taxon>
    </lineage>
</organism>
<dbReference type="HAMAP" id="MF_00237">
    <property type="entry name" value="TatB"/>
    <property type="match status" value="1"/>
</dbReference>
<evidence type="ECO:0000256" key="9">
    <source>
        <dbReference type="HAMAP-Rule" id="MF_00237"/>
    </source>
</evidence>
<comment type="similarity">
    <text evidence="9">Belongs to the TatB family.</text>
</comment>
<dbReference type="GO" id="GO:0043953">
    <property type="term" value="P:protein transport by the Tat complex"/>
    <property type="evidence" value="ECO:0007669"/>
    <property type="project" value="UniProtKB-UniRule"/>
</dbReference>
<dbReference type="PRINTS" id="PR01506">
    <property type="entry name" value="TATBPROTEIN"/>
</dbReference>
<accession>A0AB33Z4M3</accession>
<evidence type="ECO:0000256" key="10">
    <source>
        <dbReference type="SAM" id="MobiDB-lite"/>
    </source>
</evidence>
<comment type="subunit">
    <text evidence="9">The Tat system comprises two distinct complexes: a TatABC complex, containing multiple copies of TatA, TatB and TatC subunits, and a separate TatA complex, containing only TatA subunits. Substrates initially bind to the TatABC complex, which probably triggers association of the separate TatA complex to form the active translocon.</text>
</comment>
<comment type="function">
    <text evidence="9">Part of the twin-arginine translocation (Tat) system that transports large folded proteins containing a characteristic twin-arginine motif in their signal peptide across membranes. Together with TatC, TatB is part of a receptor directly interacting with Tat signal peptides. TatB may form an oligomeric binding site that transiently accommodates folded Tat precursor proteins before their translocation.</text>
</comment>
<keyword evidence="6 9" id="KW-1133">Transmembrane helix</keyword>
<sequence length="112" mass="12754">MFDIGFFEICLIGIIALLVIGPEKLPRVARTTGLWLGKARGMVKTVKYEIDEQIRVEELKQSVERAKNTLDNSISAPIKEVESSLDELQNQLKDPSEKNLQHHQPNRQSNKK</sequence>
<keyword evidence="4 9" id="KW-0812">Transmembrane</keyword>
<keyword evidence="2 9" id="KW-0813">Transport</keyword>